<gene>
    <name evidence="2" type="ORF">COT67_02085</name>
</gene>
<feature type="transmembrane region" description="Helical" evidence="1">
    <location>
        <begin position="20"/>
        <end position="43"/>
    </location>
</feature>
<evidence type="ECO:0000256" key="1">
    <source>
        <dbReference type="SAM" id="Phobius"/>
    </source>
</evidence>
<dbReference type="EMBL" id="PEZL01000031">
    <property type="protein sequence ID" value="PIS13382.1"/>
    <property type="molecule type" value="Genomic_DNA"/>
</dbReference>
<dbReference type="AlphaFoldDB" id="A0A2H0WL46"/>
<organism evidence="2 3">
    <name type="scientific">Candidatus Tagabacteria bacterium CG09_land_8_20_14_0_10_41_14</name>
    <dbReference type="NCBI Taxonomy" id="1975021"/>
    <lineage>
        <taxon>Bacteria</taxon>
        <taxon>Candidatus Tagaibacteriota</taxon>
    </lineage>
</organism>
<accession>A0A2H0WL46</accession>
<evidence type="ECO:0000313" key="2">
    <source>
        <dbReference type="EMBL" id="PIS13382.1"/>
    </source>
</evidence>
<reference evidence="3" key="1">
    <citation type="submission" date="2017-09" db="EMBL/GenBank/DDBJ databases">
        <title>Depth-based differentiation of microbial function through sediment-hosted aquifers and enrichment of novel symbionts in the deep terrestrial subsurface.</title>
        <authorList>
            <person name="Probst A.J."/>
            <person name="Ladd B."/>
            <person name="Jarett J.K."/>
            <person name="Geller-Mcgrath D.E."/>
            <person name="Sieber C.M.K."/>
            <person name="Emerson J.B."/>
            <person name="Anantharaman K."/>
            <person name="Thomas B.C."/>
            <person name="Malmstrom R."/>
            <person name="Stieglmeier M."/>
            <person name="Klingl A."/>
            <person name="Woyke T."/>
            <person name="Ryan C.M."/>
            <person name="Banfield J.F."/>
        </authorList>
    </citation>
    <scope>NUCLEOTIDE SEQUENCE [LARGE SCALE GENOMIC DNA]</scope>
</reference>
<proteinExistence type="predicted"/>
<dbReference type="Proteomes" id="UP000230353">
    <property type="component" value="Unassembled WGS sequence"/>
</dbReference>
<keyword evidence="1" id="KW-0472">Membrane</keyword>
<sequence>MPTQIIEKIKNIKINRLLLWQWGVVVFLLLVVIILTINIHLLIRLESEITEDDVGIVFVPEQIEEKLLRDAILRIAEKEKNFEDALSVSP</sequence>
<keyword evidence="1" id="KW-1133">Transmembrane helix</keyword>
<name>A0A2H0WL46_9BACT</name>
<evidence type="ECO:0000313" key="3">
    <source>
        <dbReference type="Proteomes" id="UP000230353"/>
    </source>
</evidence>
<keyword evidence="1" id="KW-0812">Transmembrane</keyword>
<comment type="caution">
    <text evidence="2">The sequence shown here is derived from an EMBL/GenBank/DDBJ whole genome shotgun (WGS) entry which is preliminary data.</text>
</comment>
<protein>
    <submittedName>
        <fullName evidence="2">Uncharacterized protein</fullName>
    </submittedName>
</protein>